<keyword evidence="1" id="KW-0472">Membrane</keyword>
<feature type="transmembrane region" description="Helical" evidence="1">
    <location>
        <begin position="7"/>
        <end position="24"/>
    </location>
</feature>
<evidence type="ECO:0000313" key="3">
    <source>
        <dbReference type="Proteomes" id="UP000001011"/>
    </source>
</evidence>
<dbReference type="Pfam" id="PF10840">
    <property type="entry name" value="DUF2645"/>
    <property type="match status" value="1"/>
</dbReference>
<dbReference type="RefSeq" id="WP_011193039.1">
    <property type="nucleotide sequence ID" value="NC_006155.1"/>
</dbReference>
<dbReference type="EMBL" id="BX936398">
    <property type="protein sequence ID" value="CAH22550.1"/>
    <property type="molecule type" value="Genomic_DNA"/>
</dbReference>
<protein>
    <submittedName>
        <fullName evidence="2">Putative integral membrane protein</fullName>
    </submittedName>
</protein>
<dbReference type="KEGG" id="yps:YPTB3312"/>
<keyword evidence="1" id="KW-0812">Transmembrane</keyword>
<reference evidence="2 3" key="1">
    <citation type="journal article" date="2004" name="Proc. Natl. Acad. Sci. U.S.A.">
        <title>Insights into the evolution of Yersinia pestis through whole-genome comparison with Yersinia pseudotuberculosis.</title>
        <authorList>
            <person name="Chain P.S.G."/>
            <person name="Carniel E."/>
            <person name="Larimer F.W."/>
            <person name="Lamerdin J."/>
            <person name="Stoutland P.O."/>
            <person name="Regala W.M."/>
            <person name="Georgescu A.M."/>
            <person name="Vergez L.M."/>
            <person name="Land M.L."/>
            <person name="Motin V.L."/>
            <person name="Brubaker R.R."/>
            <person name="Fowler J."/>
            <person name="Hinnebusch J."/>
            <person name="Marceau M."/>
            <person name="Medigue C."/>
            <person name="Simonet M."/>
            <person name="Chenal-Francisque V."/>
            <person name="Souza B."/>
            <person name="Dacheux D."/>
            <person name="Elliott J.M."/>
            <person name="Derbise A."/>
            <person name="Hauser L.J."/>
            <person name="Garcia E."/>
        </authorList>
    </citation>
    <scope>NUCLEOTIDE SEQUENCE [LARGE SCALE GENOMIC DNA]</scope>
    <source>
        <strain evidence="3">IP32953</strain>
    </source>
</reference>
<accession>Q666E6</accession>
<keyword evidence="1" id="KW-1133">Transmembrane helix</keyword>
<organism evidence="2 3">
    <name type="scientific">Yersinia pseudotuberculosis serotype I (strain IP32953)</name>
    <dbReference type="NCBI Taxonomy" id="273123"/>
    <lineage>
        <taxon>Bacteria</taxon>
        <taxon>Pseudomonadati</taxon>
        <taxon>Pseudomonadota</taxon>
        <taxon>Gammaproteobacteria</taxon>
        <taxon>Enterobacterales</taxon>
        <taxon>Yersiniaceae</taxon>
        <taxon>Yersinia</taxon>
    </lineage>
</organism>
<name>Q666E6_YERPS</name>
<gene>
    <name evidence="2" type="ordered locus">YPTB3312</name>
</gene>
<feature type="transmembrane region" description="Helical" evidence="1">
    <location>
        <begin position="78"/>
        <end position="96"/>
    </location>
</feature>
<dbReference type="AlphaFoldDB" id="Q666E6"/>
<sequence>MDRLTIVHCYYIFCFFALYLISSFKEEAFIDGIEIKNACVAHRAFVVDDIRDFTVIFAIIILIPCFVYLKKNRFKNQFLNLLSILLIIYFIWRFFIRLSFC</sequence>
<proteinExistence type="predicted"/>
<evidence type="ECO:0000256" key="1">
    <source>
        <dbReference type="SAM" id="Phobius"/>
    </source>
</evidence>
<dbReference type="Proteomes" id="UP000001011">
    <property type="component" value="Chromosome"/>
</dbReference>
<feature type="transmembrane region" description="Helical" evidence="1">
    <location>
        <begin position="53"/>
        <end position="69"/>
    </location>
</feature>
<dbReference type="InterPro" id="IPR022553">
    <property type="entry name" value="DUF2645"/>
</dbReference>
<evidence type="ECO:0000313" key="2">
    <source>
        <dbReference type="EMBL" id="CAH22550.1"/>
    </source>
</evidence>